<dbReference type="PROSITE" id="PS50994">
    <property type="entry name" value="INTEGRASE"/>
    <property type="match status" value="1"/>
</dbReference>
<evidence type="ECO:0000313" key="7">
    <source>
        <dbReference type="EMBL" id="KAH0750887.1"/>
    </source>
</evidence>
<accession>A0ABQ7UMN6</accession>
<dbReference type="Pfam" id="PF07714">
    <property type="entry name" value="PK_Tyr_Ser-Thr"/>
    <property type="match status" value="1"/>
</dbReference>
<dbReference type="InterPro" id="IPR012337">
    <property type="entry name" value="RNaseH-like_sf"/>
</dbReference>
<dbReference type="InterPro" id="IPR001878">
    <property type="entry name" value="Znf_CCHC"/>
</dbReference>
<proteinExistence type="predicted"/>
<dbReference type="Proteomes" id="UP000826656">
    <property type="component" value="Unassembled WGS sequence"/>
</dbReference>
<dbReference type="InterPro" id="IPR000719">
    <property type="entry name" value="Prot_kinase_dom"/>
</dbReference>
<dbReference type="SUPFAM" id="SSF53098">
    <property type="entry name" value="Ribonuclease H-like"/>
    <property type="match status" value="1"/>
</dbReference>
<dbReference type="SUPFAM" id="SSF56112">
    <property type="entry name" value="Protein kinase-like (PK-like)"/>
    <property type="match status" value="1"/>
</dbReference>
<dbReference type="PANTHER" id="PTHR27005">
    <property type="entry name" value="WALL-ASSOCIATED RECEPTOR KINASE-LIKE 21"/>
    <property type="match status" value="1"/>
</dbReference>
<evidence type="ECO:0000313" key="8">
    <source>
        <dbReference type="Proteomes" id="UP000826656"/>
    </source>
</evidence>
<reference evidence="7 8" key="1">
    <citation type="journal article" date="2021" name="bioRxiv">
        <title>Chromosome-scale and haplotype-resolved genome assembly of a tetraploid potato cultivar.</title>
        <authorList>
            <person name="Sun H."/>
            <person name="Jiao W.-B."/>
            <person name="Krause K."/>
            <person name="Campoy J.A."/>
            <person name="Goel M."/>
            <person name="Folz-Donahue K."/>
            <person name="Kukat C."/>
            <person name="Huettel B."/>
            <person name="Schneeberger K."/>
        </authorList>
    </citation>
    <scope>NUCLEOTIDE SEQUENCE [LARGE SCALE GENOMIC DNA]</scope>
    <source>
        <strain evidence="7">SolTubOtavaFocal</strain>
        <tissue evidence="7">Leaves</tissue>
    </source>
</reference>
<keyword evidence="3" id="KW-0862">Zinc</keyword>
<dbReference type="SUPFAM" id="SSF57756">
    <property type="entry name" value="Retrovirus zinc finger-like domains"/>
    <property type="match status" value="1"/>
</dbReference>
<keyword evidence="2" id="KW-0067">ATP-binding</keyword>
<dbReference type="InterPro" id="IPR036875">
    <property type="entry name" value="Znf_CCHC_sf"/>
</dbReference>
<name>A0ABQ7UMN6_SOLTU</name>
<dbReference type="PANTHER" id="PTHR27005:SF311">
    <property type="entry name" value="NON-FUNCTIONAL PSEUDOKINASE ZED1-LIKE"/>
    <property type="match status" value="1"/>
</dbReference>
<dbReference type="InterPro" id="IPR013103">
    <property type="entry name" value="RVT_2"/>
</dbReference>
<dbReference type="Gene3D" id="3.30.420.10">
    <property type="entry name" value="Ribonuclease H-like superfamily/Ribonuclease H"/>
    <property type="match status" value="1"/>
</dbReference>
<feature type="domain" description="Integrase catalytic" evidence="6">
    <location>
        <begin position="237"/>
        <end position="333"/>
    </location>
</feature>
<dbReference type="InterPro" id="IPR043502">
    <property type="entry name" value="DNA/RNA_pol_sf"/>
</dbReference>
<dbReference type="PROSITE" id="PS50158">
    <property type="entry name" value="ZF_CCHC"/>
    <property type="match status" value="1"/>
</dbReference>
<keyword evidence="8" id="KW-1185">Reference proteome</keyword>
<dbReference type="InterPro" id="IPR036397">
    <property type="entry name" value="RNaseH_sf"/>
</dbReference>
<sequence>MFGDQGRSAKQTTMRNLMNTKMVEGTPVRGHVMKMIGLLNELEVLGAEIDNDSQVEMILQFLPDSFQQFCLNYNMNKMSLSLAHFLNELQVAETLVKKAPSMALNVEKSSTSKPQGGQKKKNAHKAKAIAPLTWGVKKSKGKCFHCKMPGHWKAHCPVFLTKKKNNRSNSLSLVVETFLAVVSTTSWCVDSGATDHICTTLQGFQETRKMIRGEVSVFKADGSAAPVLALGNITFSKSLRSDRGGEYLSNEIISYLSEQEITSQMSTPRTPQQNGVAERRNRTLLEMVRSMMSYSDLPYSFWGYALETANYILNLVPSKSVPLTPIELWTGHKPSLKHVRVWGCTTHVLKGKAGKLEPKIEVCVYIGYPKGMKGDSGSNNEQIVLEEEVVDISATQGAKDNMDTQDPTNDVVPPQDHNNANLFEHAPGTIVSCRSGRVIRKPLRYALLGESFVRIHEESTTEPMNYNEALQDKDAEKWIITMKSKMESKYSNKTAFLNGNLDESIFMRQPDGFIEKGKEHILCKLKRSIYGFKQASRAWNTCFDNAVKTFGFEHCLDEFCVYKKWNGDKVVFLVLYVNDILLIGNNVGLMNSVKEWLSTNFDMKYLGETTHILGIKVLRDRKKMMLGLSQALYIDTILTRFSMHDSKKGFLPFRHGISLSKDQCPKTDEEIESMKKVPYVSVVGSGAIIWRSIKQTCVADSTMEAEYVAASEVAKEAVWLRNFLKDLVDVPAIETPLTMFCDNNGAVANSKESQSHKKAKHIERKYHLIRDIVQRGDVMVAKIASENNLTDPFTKALSQKSFDRHVEGMGVRVVDTDRVELEFDLLQDICTRFKRPAASNLFIDYTTSDGCLSGFNPNSWRLVTAKLEIPFLRGFTTKILFSSSSAERRKKEQDFYLKNGSAVLEELLALCDGNCRIPIRYYTAIEIQNAIRHSKSKMDLSDVSMVTGLLDNRPVLVRFNTCSFNNIHRDIAITAQMSHLKNVLRLVGCCLEFEEPVMVYEYVEGISLFDLLFKKDNLNRKPLCWGNRLRVAREVASAIVFLHNEFTTPIIHRSIRPHNVIIDEKRGIAKILNFSLSILPPGELEVLDDGVSGTRGGLTRKKRFSSASAERGKKEKDCYLKNGSCVLEELLALCDGNCRIPIRFNRYKFFNIHRDIAVTAQMSHLKIVLRLVDEKSGVAKILNFSLSISLPPGELEVLDDGDCFGILLFQLLTGKDVYDIMIRVRDTDSITTLNYIDRVKNATNLVDRYIKEDDVLDIVDLTILEEHGSEIQQQLKDYLDLARKCTADKGDDRPYIIHVARELGRIVKCFRSWSKLNV</sequence>
<keyword evidence="3" id="KW-0479">Metal-binding</keyword>
<protein>
    <submittedName>
        <fullName evidence="7">Uncharacterized protein</fullName>
    </submittedName>
</protein>
<feature type="domain" description="CCHC-type" evidence="5">
    <location>
        <begin position="142"/>
        <end position="157"/>
    </location>
</feature>
<feature type="domain" description="Protein kinase" evidence="4">
    <location>
        <begin position="929"/>
        <end position="1306"/>
    </location>
</feature>
<evidence type="ECO:0000256" key="1">
    <source>
        <dbReference type="ARBA" id="ARBA00022741"/>
    </source>
</evidence>
<dbReference type="CDD" id="cd09272">
    <property type="entry name" value="RNase_HI_RT_Ty1"/>
    <property type="match status" value="1"/>
</dbReference>
<evidence type="ECO:0000256" key="3">
    <source>
        <dbReference type="PROSITE-ProRule" id="PRU00047"/>
    </source>
</evidence>
<dbReference type="InterPro" id="IPR001245">
    <property type="entry name" value="Ser-Thr/Tyr_kinase_cat_dom"/>
</dbReference>
<comment type="caution">
    <text evidence="7">The sequence shown here is derived from an EMBL/GenBank/DDBJ whole genome shotgun (WGS) entry which is preliminary data.</text>
</comment>
<keyword evidence="1" id="KW-0547">Nucleotide-binding</keyword>
<dbReference type="InterPro" id="IPR045274">
    <property type="entry name" value="WAK-like"/>
</dbReference>
<dbReference type="PROSITE" id="PS50011">
    <property type="entry name" value="PROTEIN_KINASE_DOM"/>
    <property type="match status" value="1"/>
</dbReference>
<dbReference type="Pfam" id="PF07727">
    <property type="entry name" value="RVT_2"/>
    <property type="match status" value="1"/>
</dbReference>
<evidence type="ECO:0000259" key="4">
    <source>
        <dbReference type="PROSITE" id="PS50011"/>
    </source>
</evidence>
<keyword evidence="3" id="KW-0863">Zinc-finger</keyword>
<dbReference type="SUPFAM" id="SSF56672">
    <property type="entry name" value="DNA/RNA polymerases"/>
    <property type="match status" value="1"/>
</dbReference>
<dbReference type="Gene3D" id="1.10.510.10">
    <property type="entry name" value="Transferase(Phosphotransferase) domain 1"/>
    <property type="match status" value="2"/>
</dbReference>
<dbReference type="Pfam" id="PF14223">
    <property type="entry name" value="Retrotran_gag_2"/>
    <property type="match status" value="1"/>
</dbReference>
<dbReference type="Gene3D" id="4.10.60.10">
    <property type="entry name" value="Zinc finger, CCHC-type"/>
    <property type="match status" value="1"/>
</dbReference>
<evidence type="ECO:0000259" key="5">
    <source>
        <dbReference type="PROSITE" id="PS50158"/>
    </source>
</evidence>
<organism evidence="7 8">
    <name type="scientific">Solanum tuberosum</name>
    <name type="common">Potato</name>
    <dbReference type="NCBI Taxonomy" id="4113"/>
    <lineage>
        <taxon>Eukaryota</taxon>
        <taxon>Viridiplantae</taxon>
        <taxon>Streptophyta</taxon>
        <taxon>Embryophyta</taxon>
        <taxon>Tracheophyta</taxon>
        <taxon>Spermatophyta</taxon>
        <taxon>Magnoliopsida</taxon>
        <taxon>eudicotyledons</taxon>
        <taxon>Gunneridae</taxon>
        <taxon>Pentapetalae</taxon>
        <taxon>asterids</taxon>
        <taxon>lamiids</taxon>
        <taxon>Solanales</taxon>
        <taxon>Solanaceae</taxon>
        <taxon>Solanoideae</taxon>
        <taxon>Solaneae</taxon>
        <taxon>Solanum</taxon>
    </lineage>
</organism>
<dbReference type="InterPro" id="IPR001584">
    <property type="entry name" value="Integrase_cat-core"/>
</dbReference>
<dbReference type="InterPro" id="IPR011009">
    <property type="entry name" value="Kinase-like_dom_sf"/>
</dbReference>
<evidence type="ECO:0000259" key="6">
    <source>
        <dbReference type="PROSITE" id="PS50994"/>
    </source>
</evidence>
<dbReference type="EMBL" id="JAIVGD010000019">
    <property type="protein sequence ID" value="KAH0750887.1"/>
    <property type="molecule type" value="Genomic_DNA"/>
</dbReference>
<gene>
    <name evidence="7" type="ORF">KY290_030119</name>
</gene>
<evidence type="ECO:0000256" key="2">
    <source>
        <dbReference type="ARBA" id="ARBA00022840"/>
    </source>
</evidence>